<dbReference type="RefSeq" id="WP_301625215.1">
    <property type="nucleotide sequence ID" value="NZ_BORS01000002.1"/>
</dbReference>
<sequence>MTSIIPRSIRPLTLIILIISIVLIYGYLKILNIGDLTTMLLTIFGGKPLPGIMLKSLFIMTFLLLQYINVDYISFCIDNMECLSIRYESKKRWLKVMLTGSLVISAFFVVLFYVGILTLHWIWGDFEVLMINLDTFGVISRIYLFCIIMVLLQIYLSLKLSKSNTFMIMILLSIILSMISHYQNSIVGILPQYHDSLDNVVGNLVLVLVLILLIKKASFKKELSFYES</sequence>
<name>A0A920CI44_9BACL</name>
<evidence type="ECO:0000313" key="3">
    <source>
        <dbReference type="Proteomes" id="UP000678895"/>
    </source>
</evidence>
<dbReference type="AlphaFoldDB" id="A0A920CI44"/>
<proteinExistence type="predicted"/>
<keyword evidence="1" id="KW-1133">Transmembrane helix</keyword>
<accession>A0A920CI44</accession>
<gene>
    <name evidence="2" type="ORF">J41TS4_09440</name>
</gene>
<evidence type="ECO:0000313" key="2">
    <source>
        <dbReference type="EMBL" id="GIO41186.1"/>
    </source>
</evidence>
<dbReference type="EMBL" id="BORS01000002">
    <property type="protein sequence ID" value="GIO41186.1"/>
    <property type="molecule type" value="Genomic_DNA"/>
</dbReference>
<reference evidence="2" key="1">
    <citation type="submission" date="2021-03" db="EMBL/GenBank/DDBJ databases">
        <title>Antimicrobial resistance genes in bacteria isolated from Japanese honey, and their potential for conferring macrolide and lincosamide resistance in the American foulbrood pathogen Paenibacillus larvae.</title>
        <authorList>
            <person name="Okamoto M."/>
            <person name="Kumagai M."/>
            <person name="Kanamori H."/>
            <person name="Takamatsu D."/>
        </authorList>
    </citation>
    <scope>NUCLEOTIDE SEQUENCE</scope>
    <source>
        <strain evidence="2">J41TS4</strain>
    </source>
</reference>
<dbReference type="Proteomes" id="UP000678895">
    <property type="component" value="Unassembled WGS sequence"/>
</dbReference>
<feature type="transmembrane region" description="Helical" evidence="1">
    <location>
        <begin position="165"/>
        <end position="184"/>
    </location>
</feature>
<keyword evidence="1" id="KW-0812">Transmembrane</keyword>
<protein>
    <submittedName>
        <fullName evidence="2">Uncharacterized protein</fullName>
    </submittedName>
</protein>
<evidence type="ECO:0000256" key="1">
    <source>
        <dbReference type="SAM" id="Phobius"/>
    </source>
</evidence>
<keyword evidence="1" id="KW-0472">Membrane</keyword>
<feature type="transmembrane region" description="Helical" evidence="1">
    <location>
        <begin position="135"/>
        <end position="158"/>
    </location>
</feature>
<comment type="caution">
    <text evidence="2">The sequence shown here is derived from an EMBL/GenBank/DDBJ whole genome shotgun (WGS) entry which is preliminary data.</text>
</comment>
<feature type="transmembrane region" description="Helical" evidence="1">
    <location>
        <begin position="196"/>
        <end position="214"/>
    </location>
</feature>
<organism evidence="2 3">
    <name type="scientific">Paenibacillus apis</name>
    <dbReference type="NCBI Taxonomy" id="1792174"/>
    <lineage>
        <taxon>Bacteria</taxon>
        <taxon>Bacillati</taxon>
        <taxon>Bacillota</taxon>
        <taxon>Bacilli</taxon>
        <taxon>Bacillales</taxon>
        <taxon>Paenibacillaceae</taxon>
        <taxon>Paenibacillus</taxon>
    </lineage>
</organism>
<feature type="transmembrane region" description="Helical" evidence="1">
    <location>
        <begin position="12"/>
        <end position="32"/>
    </location>
</feature>
<feature type="transmembrane region" description="Helical" evidence="1">
    <location>
        <begin position="96"/>
        <end position="123"/>
    </location>
</feature>
<keyword evidence="3" id="KW-1185">Reference proteome</keyword>
<feature type="transmembrane region" description="Helical" evidence="1">
    <location>
        <begin position="52"/>
        <end position="75"/>
    </location>
</feature>